<dbReference type="OrthoDB" id="9774608at2"/>
<sequence length="481" mass="54012">MAHLPGSDRSQLLLLPEAVDDYVGSDNPVRLIEAFVDSIDLVAAGFSRVMAKETGRPGYDPADLLKLYLYGYLNRVRSSRKLEAETRRNIEVIWLLRHLKPDYRTIASFRRVNCAAFKQIFREFAFVCRRLDLFGREMLAVDGTRIKAVNNRHRKFTRTQLLDLVRRADEKLSDYVKALDDGDADEEKAASSISSNGRSSDTEKKIAALRTKRQRFSSLLADLDRTGEDQISLTDPDSRAMPNMMKVGVGYNVQLAVDVKHKLIAEEEVSNNVLDIGLLAPTAESAMQLLGVDQIEAVADRGYYKIEDIEACEKAGITAYVPRPIRGSTIDDGFFSKGKFTYQPEINAYICPNGAVMSPRRSGKKRGLARTYFANPIGCQSCAIKSRCTPAAFRQIMRLENEAILDRMAERLSQRPNIMSQRRESVEHPFGTIKQWMNQGAFLMRGLNHVQGEFSLTALAYNIKRAITLVGVPELIGTMKA</sequence>
<proteinExistence type="predicted"/>
<protein>
    <submittedName>
        <fullName evidence="3">IS1182 family transposase</fullName>
    </submittedName>
</protein>
<comment type="caution">
    <text evidence="3">The sequence shown here is derived from an EMBL/GenBank/DDBJ whole genome shotgun (WGS) entry which is preliminary data.</text>
</comment>
<dbReference type="Proteomes" id="UP000251205">
    <property type="component" value="Unassembled WGS sequence"/>
</dbReference>
<name>A0A329YAA6_RHITR</name>
<evidence type="ECO:0000313" key="3">
    <source>
        <dbReference type="EMBL" id="RAX40387.1"/>
    </source>
</evidence>
<organism evidence="3 4">
    <name type="scientific">Rhizobium tropici</name>
    <dbReference type="NCBI Taxonomy" id="398"/>
    <lineage>
        <taxon>Bacteria</taxon>
        <taxon>Pseudomonadati</taxon>
        <taxon>Pseudomonadota</taxon>
        <taxon>Alphaproteobacteria</taxon>
        <taxon>Hyphomicrobiales</taxon>
        <taxon>Rhizobiaceae</taxon>
        <taxon>Rhizobium/Agrobacterium group</taxon>
        <taxon>Rhizobium</taxon>
    </lineage>
</organism>
<dbReference type="AlphaFoldDB" id="A0A329YAA6"/>
<dbReference type="InterPro" id="IPR047629">
    <property type="entry name" value="IS1182_transpos"/>
</dbReference>
<dbReference type="Pfam" id="PF13751">
    <property type="entry name" value="DDE_Tnp_1_6"/>
    <property type="match status" value="1"/>
</dbReference>
<feature type="domain" description="Transposase InsH N-terminal" evidence="1">
    <location>
        <begin position="19"/>
        <end position="111"/>
    </location>
</feature>
<dbReference type="EMBL" id="QMKK01000042">
    <property type="protein sequence ID" value="RAX40387.1"/>
    <property type="molecule type" value="Genomic_DNA"/>
</dbReference>
<evidence type="ECO:0000259" key="1">
    <source>
        <dbReference type="Pfam" id="PF05598"/>
    </source>
</evidence>
<evidence type="ECO:0000313" key="4">
    <source>
        <dbReference type="Proteomes" id="UP000251205"/>
    </source>
</evidence>
<feature type="domain" description="Transposase DDE" evidence="2">
    <location>
        <begin position="350"/>
        <end position="465"/>
    </location>
</feature>
<dbReference type="InterPro" id="IPR025668">
    <property type="entry name" value="Tnp_DDE_dom"/>
</dbReference>
<reference evidence="3 4" key="1">
    <citation type="submission" date="2018-06" db="EMBL/GenBank/DDBJ databases">
        <title>Whole Genome Sequence of an efficient microsymbiont, Rhizobium tropici.</title>
        <authorList>
            <person name="Srinivasan R."/>
            <person name="Singh H.V."/>
            <person name="Srivastava R."/>
            <person name="Kumari B."/>
            <person name="Radhakrishna A."/>
        </authorList>
    </citation>
    <scope>NUCLEOTIDE SEQUENCE [LARGE SCALE GENOMIC DNA]</scope>
    <source>
        <strain evidence="3 4">IGFRI Rhizo-19</strain>
    </source>
</reference>
<dbReference type="Pfam" id="PF05598">
    <property type="entry name" value="DUF772"/>
    <property type="match status" value="1"/>
</dbReference>
<dbReference type="PANTHER" id="PTHR33408">
    <property type="entry name" value="TRANSPOSASE"/>
    <property type="match status" value="1"/>
</dbReference>
<evidence type="ECO:0000259" key="2">
    <source>
        <dbReference type="Pfam" id="PF13751"/>
    </source>
</evidence>
<dbReference type="PANTHER" id="PTHR33408:SF2">
    <property type="entry name" value="TRANSPOSASE DDE DOMAIN-CONTAINING PROTEIN"/>
    <property type="match status" value="1"/>
</dbReference>
<dbReference type="RefSeq" id="WP_112342990.1">
    <property type="nucleotide sequence ID" value="NZ_QMKK01000042.1"/>
</dbReference>
<dbReference type="InterPro" id="IPR008490">
    <property type="entry name" value="Transposase_InsH_N"/>
</dbReference>
<dbReference type="NCBIfam" id="NF033551">
    <property type="entry name" value="transpos_IS1182"/>
    <property type="match status" value="1"/>
</dbReference>
<accession>A0A329YAA6</accession>
<gene>
    <name evidence="3" type="ORF">DQ393_17395</name>
</gene>